<comment type="caution">
    <text evidence="1">The sequence shown here is derived from an EMBL/GenBank/DDBJ whole genome shotgun (WGS) entry which is preliminary data.</text>
</comment>
<dbReference type="OrthoDB" id="1955468at2"/>
<organism evidence="1 2">
    <name type="scientific">Faecalicatena orotica</name>
    <dbReference type="NCBI Taxonomy" id="1544"/>
    <lineage>
        <taxon>Bacteria</taxon>
        <taxon>Bacillati</taxon>
        <taxon>Bacillota</taxon>
        <taxon>Clostridia</taxon>
        <taxon>Lachnospirales</taxon>
        <taxon>Lachnospiraceae</taxon>
        <taxon>Faecalicatena</taxon>
    </lineage>
</organism>
<dbReference type="EMBL" id="QGDL01000010">
    <property type="protein sequence ID" value="PWJ27964.1"/>
    <property type="molecule type" value="Genomic_DNA"/>
</dbReference>
<dbReference type="AlphaFoldDB" id="A0A2Y9BM95"/>
<dbReference type="RefSeq" id="WP_109732320.1">
    <property type="nucleotide sequence ID" value="NZ_QGDL01000010.1"/>
</dbReference>
<reference evidence="1 2" key="1">
    <citation type="submission" date="2018-05" db="EMBL/GenBank/DDBJ databases">
        <title>The Hungate 1000. A catalogue of reference genomes from the rumen microbiome.</title>
        <authorList>
            <person name="Kelly W."/>
        </authorList>
    </citation>
    <scope>NUCLEOTIDE SEQUENCE [LARGE SCALE GENOMIC DNA]</scope>
    <source>
        <strain evidence="1 2">NLAE-zl-C242</strain>
    </source>
</reference>
<gene>
    <name evidence="1" type="ORF">A8806_110139</name>
</gene>
<keyword evidence="2" id="KW-1185">Reference proteome</keyword>
<proteinExistence type="predicted"/>
<evidence type="ECO:0000313" key="2">
    <source>
        <dbReference type="Proteomes" id="UP000245845"/>
    </source>
</evidence>
<evidence type="ECO:0000313" key="1">
    <source>
        <dbReference type="EMBL" id="PWJ27964.1"/>
    </source>
</evidence>
<accession>A0A2Y9BM95</accession>
<name>A0A2Y9BM95_9FIRM</name>
<protein>
    <submittedName>
        <fullName evidence="1">Uncharacterized protein</fullName>
    </submittedName>
</protein>
<dbReference type="Proteomes" id="UP000245845">
    <property type="component" value="Unassembled WGS sequence"/>
</dbReference>
<sequence>MHKIKGVFCLNSKCKHYFEDSCMLIQETGTVNISKTGKCEDFVAGEYIGYADRSDLTSVAIDPETLEVVFID</sequence>